<dbReference type="AlphaFoldDB" id="A0A6J4JIW7"/>
<proteinExistence type="predicted"/>
<reference evidence="1" key="1">
    <citation type="submission" date="2020-02" db="EMBL/GenBank/DDBJ databases">
        <authorList>
            <person name="Meier V. D."/>
        </authorList>
    </citation>
    <scope>NUCLEOTIDE SEQUENCE</scope>
    <source>
        <strain evidence="1">AVDCRST_MAG92</strain>
    </source>
</reference>
<gene>
    <name evidence="1" type="ORF">AVDCRST_MAG92-3502</name>
</gene>
<accession>A0A6J4JIW7</accession>
<protein>
    <submittedName>
        <fullName evidence="1">Uncharacterized protein</fullName>
    </submittedName>
</protein>
<sequence>MTSWRTILIIAKIVVDNLLWAMRLEKKALSTNLKELTQA</sequence>
<name>A0A6J4JIW7_9CYAN</name>
<organism evidence="1">
    <name type="scientific">uncultured Coleofasciculus sp</name>
    <dbReference type="NCBI Taxonomy" id="1267456"/>
    <lineage>
        <taxon>Bacteria</taxon>
        <taxon>Bacillati</taxon>
        <taxon>Cyanobacteriota</taxon>
        <taxon>Cyanophyceae</taxon>
        <taxon>Coleofasciculales</taxon>
        <taxon>Coleofasciculaceae</taxon>
        <taxon>Coleofasciculus</taxon>
        <taxon>environmental samples</taxon>
    </lineage>
</organism>
<dbReference type="EMBL" id="CADCTM010000594">
    <property type="protein sequence ID" value="CAA9280466.1"/>
    <property type="molecule type" value="Genomic_DNA"/>
</dbReference>
<evidence type="ECO:0000313" key="1">
    <source>
        <dbReference type="EMBL" id="CAA9280466.1"/>
    </source>
</evidence>